<evidence type="ECO:0000313" key="2">
    <source>
        <dbReference type="EMBL" id="BAM90777.1"/>
    </source>
</evidence>
<dbReference type="Proteomes" id="UP000011841">
    <property type="component" value="Chromosome"/>
</dbReference>
<dbReference type="InterPro" id="IPR016071">
    <property type="entry name" value="Staphylococal_nuclease_OB-fold"/>
</dbReference>
<dbReference type="GeneID" id="301818570"/>
<dbReference type="Pfam" id="PF00565">
    <property type="entry name" value="SNase"/>
    <property type="match status" value="1"/>
</dbReference>
<dbReference type="SMART" id="SM00318">
    <property type="entry name" value="SNc"/>
    <property type="match status" value="1"/>
</dbReference>
<dbReference type="SUPFAM" id="SSF50199">
    <property type="entry name" value="Staphylococcal nuclease"/>
    <property type="match status" value="1"/>
</dbReference>
<dbReference type="eggNOG" id="COG1525">
    <property type="taxonomic scope" value="Bacteria"/>
</dbReference>
<dbReference type="PROSITE" id="PS50830">
    <property type="entry name" value="TNASE_3"/>
    <property type="match status" value="1"/>
</dbReference>
<proteinExistence type="predicted"/>
<protein>
    <submittedName>
        <fullName evidence="2">Putative staphylococcus nuclease-like protein</fullName>
    </submittedName>
</protein>
<dbReference type="PATRIC" id="fig|1245469.3.peg.4910"/>
<dbReference type="EMBL" id="AP012603">
    <property type="protein sequence ID" value="BAM90777.1"/>
    <property type="molecule type" value="Genomic_DNA"/>
</dbReference>
<dbReference type="STRING" id="1245469.S58_47980"/>
<dbReference type="KEGG" id="aol:S58_47980"/>
<dbReference type="InterPro" id="IPR035437">
    <property type="entry name" value="SNase_OB-fold_sf"/>
</dbReference>
<keyword evidence="3" id="KW-1185">Reference proteome</keyword>
<dbReference type="Gene3D" id="2.40.50.90">
    <property type="match status" value="1"/>
</dbReference>
<name>M4ZAV1_9BRAD</name>
<sequence length="163" mass="17446">MALLLASAQPAAALDLVGRGSIVDGDTLDIHGARIRLWGIDAPETAQLCRGRDRKPYRCGALAANTLDAFTRGKILRCTPVDGDRYGRIVARCAAGVTDLGRFMVSRGLAIEEPQYSHGAYAADQLTARRAARGLWSGRFVAPPLYRSCMHEGGTISLCSNGE</sequence>
<reference evidence="2 3" key="1">
    <citation type="journal article" date="2013" name="Appl. Environ. Microbiol.">
        <title>Genome analysis suggests that the soil oligotrophic bacterium Agromonas oligotrophica (Bradyrhizobium oligotrophicum) is a nitrogen-fixing symbiont of Aeschynomene indica.</title>
        <authorList>
            <person name="Okubo T."/>
            <person name="Fukushima S."/>
            <person name="Itakura M."/>
            <person name="Oshima K."/>
            <person name="Longtonglang A."/>
            <person name="Teaumroong N."/>
            <person name="Mitsui H."/>
            <person name="Hattori M."/>
            <person name="Hattori R."/>
            <person name="Hattori T."/>
            <person name="Minamisawa K."/>
        </authorList>
    </citation>
    <scope>NUCLEOTIDE SEQUENCE [LARGE SCALE GENOMIC DNA]</scope>
    <source>
        <strain evidence="2 3">S58</strain>
    </source>
</reference>
<dbReference type="OrthoDB" id="9805504at2"/>
<feature type="domain" description="TNase-like" evidence="1">
    <location>
        <begin position="22"/>
        <end position="138"/>
    </location>
</feature>
<gene>
    <name evidence="2" type="ORF">S58_47980</name>
</gene>
<organism evidence="2 3">
    <name type="scientific">Bradyrhizobium oligotrophicum S58</name>
    <dbReference type="NCBI Taxonomy" id="1245469"/>
    <lineage>
        <taxon>Bacteria</taxon>
        <taxon>Pseudomonadati</taxon>
        <taxon>Pseudomonadota</taxon>
        <taxon>Alphaproteobacteria</taxon>
        <taxon>Hyphomicrobiales</taxon>
        <taxon>Nitrobacteraceae</taxon>
        <taxon>Bradyrhizobium</taxon>
    </lineage>
</organism>
<dbReference type="AlphaFoldDB" id="M4ZAV1"/>
<evidence type="ECO:0000259" key="1">
    <source>
        <dbReference type="PROSITE" id="PS50830"/>
    </source>
</evidence>
<dbReference type="HOGENOM" id="CLU_046484_6_3_5"/>
<evidence type="ECO:0000313" key="3">
    <source>
        <dbReference type="Proteomes" id="UP000011841"/>
    </source>
</evidence>
<accession>M4ZAV1</accession>
<dbReference type="RefSeq" id="WP_015667867.1">
    <property type="nucleotide sequence ID" value="NC_020453.1"/>
</dbReference>